<dbReference type="PATRIC" id="fig|1094466.5.peg.1560"/>
<name>H8XSZ2_FLAIG</name>
<organism evidence="3 4">
    <name type="scientific">Flavobacterium indicum (strain DSM 17447 / CIP 109464 / GPTSA100-9)</name>
    <dbReference type="NCBI Taxonomy" id="1094466"/>
    <lineage>
        <taxon>Bacteria</taxon>
        <taxon>Pseudomonadati</taxon>
        <taxon>Bacteroidota</taxon>
        <taxon>Flavobacteriia</taxon>
        <taxon>Flavobacteriales</taxon>
        <taxon>Flavobacteriaceae</taxon>
        <taxon>Flavobacterium</taxon>
    </lineage>
</organism>
<keyword evidence="4" id="KW-1185">Reference proteome</keyword>
<dbReference type="HOGENOM" id="CLU_108923_6_0_10"/>
<dbReference type="AlphaFoldDB" id="H8XSZ2"/>
<reference evidence="3 4" key="1">
    <citation type="journal article" date="2012" name="J. Bacteriol.">
        <title>Complete Genome Sequence of Flavobacterium indicum GPSTA100-9T, Isolated from Warm Spring Water.</title>
        <authorList>
            <person name="Barbier P."/>
            <person name="Houel A."/>
            <person name="Loux V."/>
            <person name="Poulain J."/>
            <person name="Bernardet J.F."/>
            <person name="Touchon M."/>
            <person name="Duchaud E."/>
        </authorList>
    </citation>
    <scope>NUCLEOTIDE SEQUENCE [LARGE SCALE GENOMIC DNA]</scope>
    <source>
        <strain evidence="4">DSM 17447 / CIP 109464 / GPTSA100-9</strain>
    </source>
</reference>
<dbReference type="eggNOG" id="COG3832">
    <property type="taxonomic scope" value="Bacteria"/>
</dbReference>
<dbReference type="RefSeq" id="WP_014388655.1">
    <property type="nucleotide sequence ID" value="NC_017025.1"/>
</dbReference>
<comment type="similarity">
    <text evidence="1">Belongs to the AHA1 family.</text>
</comment>
<proteinExistence type="inferred from homology"/>
<accession>H8XSZ2</accession>
<evidence type="ECO:0000256" key="1">
    <source>
        <dbReference type="ARBA" id="ARBA00006817"/>
    </source>
</evidence>
<evidence type="ECO:0000259" key="2">
    <source>
        <dbReference type="Pfam" id="PF08327"/>
    </source>
</evidence>
<feature type="domain" description="Activator of Hsp90 ATPase homologue 1/2-like C-terminal" evidence="2">
    <location>
        <begin position="23"/>
        <end position="160"/>
    </location>
</feature>
<evidence type="ECO:0000313" key="3">
    <source>
        <dbReference type="EMBL" id="CCG53534.1"/>
    </source>
</evidence>
<dbReference type="CDD" id="cd07814">
    <property type="entry name" value="SRPBCC_CalC_Aha1-like"/>
    <property type="match status" value="1"/>
</dbReference>
<dbReference type="EMBL" id="HE774682">
    <property type="protein sequence ID" value="CCG53534.1"/>
    <property type="molecule type" value="Genomic_DNA"/>
</dbReference>
<dbReference type="SUPFAM" id="SSF55961">
    <property type="entry name" value="Bet v1-like"/>
    <property type="match status" value="1"/>
</dbReference>
<dbReference type="Gene3D" id="3.30.530.20">
    <property type="match status" value="1"/>
</dbReference>
<gene>
    <name evidence="3" type="ordered locus">KQS_07950</name>
</gene>
<evidence type="ECO:0000313" key="4">
    <source>
        <dbReference type="Proteomes" id="UP000007599"/>
    </source>
</evidence>
<dbReference type="InterPro" id="IPR023393">
    <property type="entry name" value="START-like_dom_sf"/>
</dbReference>
<reference evidence="4" key="2">
    <citation type="submission" date="2012-03" db="EMBL/GenBank/DDBJ databases">
        <title>Complete genome sequence of Flavobacterium indicum GPTSA100-9T, isolated from warm spring water.</title>
        <authorList>
            <person name="Barbier P."/>
            <person name="Houel A."/>
            <person name="Loux V."/>
            <person name="Poulain J."/>
            <person name="Bernardet J.-F."/>
            <person name="Touchon M."/>
            <person name="Duchaud E."/>
        </authorList>
    </citation>
    <scope>NUCLEOTIDE SEQUENCE [LARGE SCALE GENOMIC DNA]</scope>
    <source>
        <strain evidence="4">DSM 17447 / CIP 109464 / GPTSA100-9</strain>
    </source>
</reference>
<dbReference type="OrthoDB" id="9795306at2"/>
<dbReference type="STRING" id="1094466.KQS_07950"/>
<dbReference type="InterPro" id="IPR013538">
    <property type="entry name" value="ASHA1/2-like_C"/>
</dbReference>
<sequence length="164" mass="19185">MRNETELKRNDAEKQLIITRKFNAPLELVWDAFTTKELMEQWWAPKPYQCVIKTMDFVEGGKIHYYMLSPEGDKHWCMAEYLTINSYQNYTANDAFCDENLVINTDFPSTHWNNAFKAEGENTIYQATLTYATIEDMEQIIALGFKEGFDMGLNQLDTLLLQLK</sequence>
<dbReference type="Pfam" id="PF08327">
    <property type="entry name" value="AHSA1"/>
    <property type="match status" value="1"/>
</dbReference>
<dbReference type="KEGG" id="fin:KQS_07950"/>
<dbReference type="Proteomes" id="UP000007599">
    <property type="component" value="Chromosome I"/>
</dbReference>
<protein>
    <submittedName>
        <fullName evidence="3">Probable Activator of Hsp90 ATPase 1 family protein</fullName>
    </submittedName>
</protein>